<dbReference type="PANTHER" id="PTHR34219:SF1">
    <property type="entry name" value="PEPSY DOMAIN-CONTAINING PROTEIN"/>
    <property type="match status" value="1"/>
</dbReference>
<sequence>MEITKNNYNRLWRWHFYAALFITPLLITLTLSGIGYLFYTNVENHFYKKNFFGNSGQTEQSTIDEGIKKATEAHKNYSVSKVIVLKDSYNTRLTMTRPDGDQKYVFLDQNYQIVGSQNAKYTFSNVMRNVHSSLFVGGTVVNYLVELAACWAIFLLLSGIYMTFRSHALKRMQNPNKRQKSLKWHALIGTIIAIPMIIVIFTGLPWSAFMGNFIYSAAQNKPSIGFPLLKQNPPISDMSEIPWATRKNETPESTSSHAGHHDMAGMEGMKHNSSMITVRQLMSEIDNHRISKPYSIIYPSGNNSVFTVSKSSNTGITGLDVSPYQEITTYFDPYSGKPISEVVYDDYGILAKWFTWGIPLHEGHLFGWMNKTLNFIVCLAFLLVIFWGFKTWLARKRKSLLSAPPVHSNKISIGFIAFMAILGMVMPLFGISLLVVVMIECLITWCKRGKGNKISLTN</sequence>
<keyword evidence="1" id="KW-0472">Membrane</keyword>
<evidence type="ECO:0000313" key="3">
    <source>
        <dbReference type="Proteomes" id="UP001589619"/>
    </source>
</evidence>
<dbReference type="RefSeq" id="WP_344914701.1">
    <property type="nucleotide sequence ID" value="NZ_BAAAYO010000014.1"/>
</dbReference>
<dbReference type="Pfam" id="PF03929">
    <property type="entry name" value="PepSY_TM"/>
    <property type="match status" value="1"/>
</dbReference>
<keyword evidence="1" id="KW-0812">Transmembrane</keyword>
<keyword evidence="3" id="KW-1185">Reference proteome</keyword>
<feature type="transmembrane region" description="Helical" evidence="1">
    <location>
        <begin position="373"/>
        <end position="393"/>
    </location>
</feature>
<feature type="transmembrane region" description="Helical" evidence="1">
    <location>
        <begin position="184"/>
        <end position="206"/>
    </location>
</feature>
<dbReference type="PANTHER" id="PTHR34219">
    <property type="entry name" value="IRON-REGULATED INNER MEMBRANE PROTEIN-RELATED"/>
    <property type="match status" value="1"/>
</dbReference>
<dbReference type="InterPro" id="IPR005625">
    <property type="entry name" value="PepSY-ass_TM"/>
</dbReference>
<dbReference type="EMBL" id="JBHMAG010000013">
    <property type="protein sequence ID" value="MFB9753645.1"/>
    <property type="molecule type" value="Genomic_DNA"/>
</dbReference>
<feature type="transmembrane region" description="Helical" evidence="1">
    <location>
        <begin position="143"/>
        <end position="164"/>
    </location>
</feature>
<gene>
    <name evidence="2" type="ORF">ACFFNY_18915</name>
</gene>
<evidence type="ECO:0000256" key="1">
    <source>
        <dbReference type="SAM" id="Phobius"/>
    </source>
</evidence>
<feature type="transmembrane region" description="Helical" evidence="1">
    <location>
        <begin position="16"/>
        <end position="39"/>
    </location>
</feature>
<accession>A0ABV5VZB2</accession>
<feature type="transmembrane region" description="Helical" evidence="1">
    <location>
        <begin position="413"/>
        <end position="439"/>
    </location>
</feature>
<organism evidence="2 3">
    <name type="scientific">Paenibacillus hodogayensis</name>
    <dbReference type="NCBI Taxonomy" id="279208"/>
    <lineage>
        <taxon>Bacteria</taxon>
        <taxon>Bacillati</taxon>
        <taxon>Bacillota</taxon>
        <taxon>Bacilli</taxon>
        <taxon>Bacillales</taxon>
        <taxon>Paenibacillaceae</taxon>
        <taxon>Paenibacillus</taxon>
    </lineage>
</organism>
<evidence type="ECO:0000313" key="2">
    <source>
        <dbReference type="EMBL" id="MFB9753645.1"/>
    </source>
</evidence>
<keyword evidence="1" id="KW-1133">Transmembrane helix</keyword>
<proteinExistence type="predicted"/>
<name>A0ABV5VZB2_9BACL</name>
<reference evidence="2 3" key="1">
    <citation type="submission" date="2024-09" db="EMBL/GenBank/DDBJ databases">
        <authorList>
            <person name="Sun Q."/>
            <person name="Mori K."/>
        </authorList>
    </citation>
    <scope>NUCLEOTIDE SEQUENCE [LARGE SCALE GENOMIC DNA]</scope>
    <source>
        <strain evidence="2 3">JCM 12520</strain>
    </source>
</reference>
<dbReference type="Proteomes" id="UP001589619">
    <property type="component" value="Unassembled WGS sequence"/>
</dbReference>
<protein>
    <submittedName>
        <fullName evidence="2">PepSY-associated TM helix domain-containing protein</fullName>
    </submittedName>
</protein>
<comment type="caution">
    <text evidence="2">The sequence shown here is derived from an EMBL/GenBank/DDBJ whole genome shotgun (WGS) entry which is preliminary data.</text>
</comment>